<evidence type="ECO:0000313" key="12">
    <source>
        <dbReference type="Proteomes" id="UP001320245"/>
    </source>
</evidence>
<feature type="region of interest" description="Disordered" evidence="7">
    <location>
        <begin position="1"/>
        <end position="134"/>
    </location>
</feature>
<feature type="region of interest" description="Disordered" evidence="7">
    <location>
        <begin position="234"/>
        <end position="327"/>
    </location>
</feature>
<dbReference type="GO" id="GO:0010468">
    <property type="term" value="P:regulation of gene expression"/>
    <property type="evidence" value="ECO:0007669"/>
    <property type="project" value="TreeGrafter"/>
</dbReference>
<feature type="domain" description="JmjC" evidence="9">
    <location>
        <begin position="432"/>
        <end position="595"/>
    </location>
</feature>
<feature type="compositionally biased region" description="Acidic residues" evidence="7">
    <location>
        <begin position="63"/>
        <end position="75"/>
    </location>
</feature>
<feature type="compositionally biased region" description="Basic and acidic residues" evidence="7">
    <location>
        <begin position="15"/>
        <end position="31"/>
    </location>
</feature>
<dbReference type="GO" id="GO:0008270">
    <property type="term" value="F:zinc ion binding"/>
    <property type="evidence" value="ECO:0007669"/>
    <property type="project" value="UniProtKB-KW"/>
</dbReference>
<dbReference type="PANTHER" id="PTHR10694:SF7">
    <property type="entry name" value="[HISTONE H3]-TRIMETHYL-L-LYSINE(9) DEMETHYLASE"/>
    <property type="match status" value="1"/>
</dbReference>
<dbReference type="Gene3D" id="2.60.120.650">
    <property type="entry name" value="Cupin"/>
    <property type="match status" value="2"/>
</dbReference>
<dbReference type="SMART" id="SM00558">
    <property type="entry name" value="JmjC"/>
    <property type="match status" value="1"/>
</dbReference>
<feature type="region of interest" description="Disordered" evidence="7">
    <location>
        <begin position="1000"/>
        <end position="1061"/>
    </location>
</feature>
<evidence type="ECO:0000256" key="4">
    <source>
        <dbReference type="ARBA" id="ARBA00022771"/>
    </source>
</evidence>
<feature type="compositionally biased region" description="Basic and acidic residues" evidence="7">
    <location>
        <begin position="92"/>
        <end position="101"/>
    </location>
</feature>
<dbReference type="GO" id="GO:0051864">
    <property type="term" value="F:histone H3K36 demethylase activity"/>
    <property type="evidence" value="ECO:0007669"/>
    <property type="project" value="TreeGrafter"/>
</dbReference>
<feature type="compositionally biased region" description="Basic and acidic residues" evidence="7">
    <location>
        <begin position="243"/>
        <end position="255"/>
    </location>
</feature>
<comment type="catalytic activity">
    <reaction evidence="6">
        <text>N(6),N(6),N(6)-trimethyl-L-lysyl(9)-[histone H3] + 2 2-oxoglutarate + 2 O2 = N(6)-methyl-L-lysyl(9)-[histone H3] + 2 formaldehyde + 2 succinate + 2 CO2</text>
        <dbReference type="Rhea" id="RHEA:60200"/>
        <dbReference type="Rhea" id="RHEA-COMP:15538"/>
        <dbReference type="Rhea" id="RHEA-COMP:15542"/>
        <dbReference type="ChEBI" id="CHEBI:15379"/>
        <dbReference type="ChEBI" id="CHEBI:16526"/>
        <dbReference type="ChEBI" id="CHEBI:16810"/>
        <dbReference type="ChEBI" id="CHEBI:16842"/>
        <dbReference type="ChEBI" id="CHEBI:30031"/>
        <dbReference type="ChEBI" id="CHEBI:61929"/>
        <dbReference type="ChEBI" id="CHEBI:61961"/>
        <dbReference type="EC" id="1.14.11.66"/>
    </reaction>
</comment>
<organism evidence="11 12">
    <name type="scientific">Cytospora paraplurivora</name>
    <dbReference type="NCBI Taxonomy" id="2898453"/>
    <lineage>
        <taxon>Eukaryota</taxon>
        <taxon>Fungi</taxon>
        <taxon>Dikarya</taxon>
        <taxon>Ascomycota</taxon>
        <taxon>Pezizomycotina</taxon>
        <taxon>Sordariomycetes</taxon>
        <taxon>Sordariomycetidae</taxon>
        <taxon>Diaporthales</taxon>
        <taxon>Cytosporaceae</taxon>
        <taxon>Cytospora</taxon>
    </lineage>
</organism>
<feature type="compositionally biased region" description="Basic and acidic residues" evidence="7">
    <location>
        <begin position="310"/>
        <end position="327"/>
    </location>
</feature>
<feature type="compositionally biased region" description="Polar residues" evidence="7">
    <location>
        <begin position="1415"/>
        <end position="1440"/>
    </location>
</feature>
<dbReference type="Pfam" id="PF02375">
    <property type="entry name" value="JmjN"/>
    <property type="match status" value="1"/>
</dbReference>
<comment type="similarity">
    <text evidence="1">Belongs to the JHDM3 histone demethylase family.</text>
</comment>
<dbReference type="Pfam" id="PF02373">
    <property type="entry name" value="JmjC"/>
    <property type="match status" value="1"/>
</dbReference>
<dbReference type="Gene3D" id="3.30.40.10">
    <property type="entry name" value="Zinc/RING finger domain, C3HC4 (zinc finger)"/>
    <property type="match status" value="1"/>
</dbReference>
<evidence type="ECO:0000259" key="10">
    <source>
        <dbReference type="PROSITE" id="PS51805"/>
    </source>
</evidence>
<keyword evidence="4" id="KW-0863">Zinc-finger</keyword>
<accession>A0AAN9YMJ6</accession>
<dbReference type="GO" id="GO:0140684">
    <property type="term" value="F:histone H3K9me2/H3K9me3 demethylase activity"/>
    <property type="evidence" value="ECO:0007669"/>
    <property type="project" value="UniProtKB-EC"/>
</dbReference>
<protein>
    <recommendedName>
        <fullName evidence="2">[histone H3]-trimethyl-L-lysine(9) demethylase</fullName>
        <ecNumber evidence="2">1.14.11.66</ecNumber>
    </recommendedName>
</protein>
<feature type="compositionally biased region" description="Polar residues" evidence="7">
    <location>
        <begin position="1509"/>
        <end position="1518"/>
    </location>
</feature>
<dbReference type="InterPro" id="IPR034732">
    <property type="entry name" value="EPHD"/>
</dbReference>
<feature type="region of interest" description="Disordered" evidence="7">
    <location>
        <begin position="1167"/>
        <end position="1195"/>
    </location>
</feature>
<comment type="caution">
    <text evidence="11">The sequence shown here is derived from an EMBL/GenBank/DDBJ whole genome shotgun (WGS) entry which is preliminary data.</text>
</comment>
<evidence type="ECO:0000259" key="8">
    <source>
        <dbReference type="PROSITE" id="PS51183"/>
    </source>
</evidence>
<dbReference type="EC" id="1.14.11.66" evidence="2"/>
<feature type="region of interest" description="Disordered" evidence="7">
    <location>
        <begin position="617"/>
        <end position="676"/>
    </location>
</feature>
<dbReference type="PROSITE" id="PS51183">
    <property type="entry name" value="JMJN"/>
    <property type="match status" value="1"/>
</dbReference>
<dbReference type="GO" id="GO:0005634">
    <property type="term" value="C:nucleus"/>
    <property type="evidence" value="ECO:0007669"/>
    <property type="project" value="TreeGrafter"/>
</dbReference>
<dbReference type="Pfam" id="PF23258">
    <property type="entry name" value="DUF7072"/>
    <property type="match status" value="1"/>
</dbReference>
<dbReference type="InterPro" id="IPR003349">
    <property type="entry name" value="JmjN"/>
</dbReference>
<dbReference type="PROSITE" id="PS51184">
    <property type="entry name" value="JMJC"/>
    <property type="match status" value="1"/>
</dbReference>
<feature type="compositionally biased region" description="Polar residues" evidence="7">
    <location>
        <begin position="32"/>
        <end position="43"/>
    </location>
</feature>
<dbReference type="InterPro" id="IPR055500">
    <property type="entry name" value="DUF7072"/>
</dbReference>
<keyword evidence="3" id="KW-0479">Metal-binding</keyword>
<evidence type="ECO:0000256" key="6">
    <source>
        <dbReference type="ARBA" id="ARBA00049349"/>
    </source>
</evidence>
<dbReference type="SMART" id="SM00249">
    <property type="entry name" value="PHD"/>
    <property type="match status" value="1"/>
</dbReference>
<evidence type="ECO:0000256" key="3">
    <source>
        <dbReference type="ARBA" id="ARBA00022723"/>
    </source>
</evidence>
<evidence type="ECO:0000259" key="9">
    <source>
        <dbReference type="PROSITE" id="PS51184"/>
    </source>
</evidence>
<gene>
    <name evidence="11" type="ORF">SLS53_001126</name>
</gene>
<dbReference type="FunFam" id="2.60.120.650:FF:000024">
    <property type="entry name" value="Putative jumonji family transcription factor"/>
    <property type="match status" value="1"/>
</dbReference>
<feature type="compositionally biased region" description="Polar residues" evidence="7">
    <location>
        <begin position="1186"/>
        <end position="1195"/>
    </location>
</feature>
<dbReference type="SUPFAM" id="SSF51197">
    <property type="entry name" value="Clavaminate synthase-like"/>
    <property type="match status" value="1"/>
</dbReference>
<feature type="compositionally biased region" description="Polar residues" evidence="7">
    <location>
        <begin position="1481"/>
        <end position="1498"/>
    </location>
</feature>
<dbReference type="CDD" id="cd15571">
    <property type="entry name" value="ePHD"/>
    <property type="match status" value="1"/>
</dbReference>
<feature type="compositionally biased region" description="Polar residues" evidence="7">
    <location>
        <begin position="1312"/>
        <end position="1328"/>
    </location>
</feature>
<feature type="region of interest" description="Disordered" evidence="7">
    <location>
        <begin position="357"/>
        <end position="376"/>
    </location>
</feature>
<dbReference type="Pfam" id="PF13832">
    <property type="entry name" value="zf-HC5HC2H_2"/>
    <property type="match status" value="1"/>
</dbReference>
<sequence>MSTEATGAAAPGTHYNHDHDNLNLDNRDHDNSTIAVINPQSAHKSPKPTGLHSPPDSNNVDASDSELSDLDEAIADADSPGATTAPAFETATRSDKHRDNNHDDEDVSAHAAANAPTGPDQAPTPGQDDEDIGEVLPDHWSGAIPIFKPTLHQFKDFKKFMEAVNHYGMKSGIIKIIPPQDWRESLPDLDDLVKQIRVRDPIKQDIMGSNGTYRQVNILHQRSYNVPQWKQLCDQSEHQPPARRGERRANAEKPKPATRGRAATVANKSTTRTASSPARRGGRGRGRGRGRGAGRGRGRKSTAQEDTDVEERPMTPESPKPADDNLKGDAVVNSIERDPGVKVEEDCDEAPRRMAFSRQAKPKVQTTSARRKYSKREGSAMIDEEAFKDWDYRMDISDYTPERCEELERTYWKTLTYAQPLYGADLMGTLFHEDTELWNLNKLPNLLDVLGTKVPGVNTAYLYLGMWKATFAWHLEDVDLYSINYLHFGAPKQWYSISQADARRFEAAMKSIWPTEAKACDQFLRHKSFLISPSHLLQHFNIKVNKVLSYPGEFVVTYPYGYHSGYNLGYNCAEAVNFALDSWLPMGKIAKKCECAQAQDSVWVDVYEIERKLRGEPTPEYWTEEEEDSDEEEDEEDEDEDDETGLPSPPDSHTVRIKLSGRKRKRARVSKEKKERAKKLRLHVKAHVEPPCSLCPNDIPGAEILSTDDGRKVHRLCALYLPETYIETVNGEETVSNVAGIEKARLELKCLYCRSKRGACFQCSQKKCPRSYHATCAAAAGVLVEQGDVPVFDKDGIEYKEEAFEFSCRFHRSKRDRKLDGDALEDSARIKDAAAALRKGDICQMQYYRKEIFAGIVVENRADEQTLLLDIIPNGYEIRRAAMYEENVELTQYRSRVEVDWKWLLVPDPEDFHLPKASANALPMPTSRKARADINAKRSADEPPRAGDIFVEGPALGKDFTWSEFHTCEAAECKNGGQAKVDLWKENQVWHYLGRTSTEAKAQYTEDPRKPQHNPKSNYLDSIPKPPPPPRPQYQASYGATHPAHARAQTTAKPEKPYVYKPRKPIDTSLVGPFAAPRFSPNNATAGGVPPLSFGTDPRYNSGLYTANRLSPFATGLRPQEQPRTDAQFTPILPPRQTHQPPPPQISQSINPAWLSSAQAGIQGMQAIPSAQSSRPKAPLSFSPAPVQSPNVGLQSPTVPMHSPVQAQTPAQLAPPQPVLQAIPQQAWRNFSFFQAYHNRTPYAPWGGFCNGYEGDLRKHLMKKPEAASSSFNSRRLSFNLGGGLQGLTKPPSHNYSNSAGSSRSSPFSGQRARSQSGAVSPTSSYASAMSPPPVPSRGHQRAPSTPSYPTHPAMRPQYGLSQAPQTAGQPSQGDSAAFSPDSIATGLGLFVGNGPADTLSSKAPFPPISPAGIPSQQPTFLNTSPNLQPHVSFAATTPQPMEVDSEVHESPAQQLKQQLRRISDPKESPFRMPHSRGHGQRTSLSQFPRLRTPSQPADSDITQERKASGSQASQVTTPSELAANGVSVREFPELPAVDSQGLVEKMMLDLRRASMQSQQDTLEDGTMLSEFIDTGASASNL</sequence>
<proteinExistence type="inferred from homology"/>
<dbReference type="PANTHER" id="PTHR10694">
    <property type="entry name" value="LYSINE-SPECIFIC DEMETHYLASE"/>
    <property type="match status" value="1"/>
</dbReference>
<dbReference type="EMBL" id="JAJSPL020000003">
    <property type="protein sequence ID" value="KAK7747875.1"/>
    <property type="molecule type" value="Genomic_DNA"/>
</dbReference>
<evidence type="ECO:0000256" key="7">
    <source>
        <dbReference type="SAM" id="MobiDB-lite"/>
    </source>
</evidence>
<keyword evidence="5" id="KW-0862">Zinc</keyword>
<feature type="domain" description="PHD-type" evidence="10">
    <location>
        <begin position="689"/>
        <end position="812"/>
    </location>
</feature>
<evidence type="ECO:0000256" key="1">
    <source>
        <dbReference type="ARBA" id="ARBA00009711"/>
    </source>
</evidence>
<feature type="compositionally biased region" description="Low complexity" evidence="7">
    <location>
        <begin position="1293"/>
        <end position="1309"/>
    </location>
</feature>
<dbReference type="GO" id="GO:0000785">
    <property type="term" value="C:chromatin"/>
    <property type="evidence" value="ECO:0007669"/>
    <property type="project" value="TreeGrafter"/>
</dbReference>
<feature type="compositionally biased region" description="Acidic residues" evidence="7">
    <location>
        <begin position="622"/>
        <end position="644"/>
    </location>
</feature>
<dbReference type="InterPro" id="IPR013083">
    <property type="entry name" value="Znf_RING/FYVE/PHD"/>
</dbReference>
<feature type="domain" description="JmjN" evidence="8">
    <location>
        <begin position="144"/>
        <end position="185"/>
    </location>
</feature>
<dbReference type="InterPro" id="IPR001965">
    <property type="entry name" value="Znf_PHD"/>
</dbReference>
<dbReference type="SMART" id="SM00545">
    <property type="entry name" value="JmjN"/>
    <property type="match status" value="1"/>
</dbReference>
<dbReference type="Proteomes" id="UP001320245">
    <property type="component" value="Unassembled WGS sequence"/>
</dbReference>
<dbReference type="PROSITE" id="PS51805">
    <property type="entry name" value="EPHD"/>
    <property type="match status" value="1"/>
</dbReference>
<name>A0AAN9YMJ6_9PEZI</name>
<feature type="compositionally biased region" description="Polar residues" evidence="7">
    <location>
        <begin position="1360"/>
        <end position="1375"/>
    </location>
</feature>
<keyword evidence="12" id="KW-1185">Reference proteome</keyword>
<reference evidence="11 12" key="1">
    <citation type="journal article" date="2023" name="PLoS ONE">
        <title>Cytospora paraplurivora sp. nov. isolated from orchards with fruit tree decline syndrome in Ontario, Canada.</title>
        <authorList>
            <person name="Ilyukhin E."/>
            <person name="Nguyen H.D.T."/>
            <person name="Castle A.J."/>
            <person name="Ellouze W."/>
        </authorList>
    </citation>
    <scope>NUCLEOTIDE SEQUENCE [LARGE SCALE GENOMIC DNA]</scope>
    <source>
        <strain evidence="11 12">FDS-564</strain>
    </source>
</reference>
<dbReference type="InterPro" id="IPR003347">
    <property type="entry name" value="JmjC_dom"/>
</dbReference>
<feature type="compositionally biased region" description="Basic residues" evidence="7">
    <location>
        <begin position="280"/>
        <end position="300"/>
    </location>
</feature>
<evidence type="ECO:0000256" key="2">
    <source>
        <dbReference type="ARBA" id="ARBA00012900"/>
    </source>
</evidence>
<evidence type="ECO:0000313" key="11">
    <source>
        <dbReference type="EMBL" id="KAK7747875.1"/>
    </source>
</evidence>
<feature type="region of interest" description="Disordered" evidence="7">
    <location>
        <begin position="1283"/>
        <end position="1518"/>
    </location>
</feature>
<feature type="compositionally biased region" description="Basic residues" evidence="7">
    <location>
        <begin position="655"/>
        <end position="668"/>
    </location>
</feature>
<evidence type="ECO:0000256" key="5">
    <source>
        <dbReference type="ARBA" id="ARBA00022833"/>
    </source>
</evidence>
<feature type="compositionally biased region" description="Polar residues" evidence="7">
    <location>
        <begin position="266"/>
        <end position="276"/>
    </location>
</feature>